<protein>
    <submittedName>
        <fullName evidence="2">Coiled-coil domain-containing protein 183</fullName>
    </submittedName>
</protein>
<evidence type="ECO:0000313" key="1">
    <source>
        <dbReference type="Proteomes" id="UP000694850"/>
    </source>
</evidence>
<reference evidence="2" key="1">
    <citation type="submission" date="2025-08" db="UniProtKB">
        <authorList>
            <consortium name="RefSeq"/>
        </authorList>
    </citation>
    <scope>IDENTIFICATION</scope>
</reference>
<evidence type="ECO:0000313" key="2">
    <source>
        <dbReference type="RefSeq" id="XP_042637735.1"/>
    </source>
</evidence>
<keyword evidence="1" id="KW-1185">Reference proteome</keyword>
<gene>
    <name evidence="2" type="primary">CCDC183</name>
</gene>
<accession>A0AC54Z565</accession>
<name>A0AC54Z565_ORYAF</name>
<sequence length="534" mass="62290">MKVYNEGDTEEQIQELKTITRLQEQCRALQIQAVKEKTAQNKSTLALLRGNIRRGAQDWVLAQKYDEWTISKACQTDLPMRLAHCRSTMEVAREKLRKYVFDRVNVHNMLTHLVRRRGQKLERLQLELASLESQPEATKEELRLQQVTRQLENNIEKILVKIATSQNVRLLYVDLLDYLKKELAGYPTQLDKLQNLVVNYCSELSDMTVMSRDAMMITDEVKRNMSQAEASFIEERRARENQLNQQKKLIDKIHTKETSEKYRRGRRDLDFPTNLMSTENLKVRRRETSKTDIEYQEDVTTMVERVKSAVRCSHLWDIAGRFLAQRNTEDNLELQMEDCEGRRKQLEILMKRLELEQAVLKFHQAPSSVSFVSVENKMKAVLGEEEDRLQLALTNMTKSQKLLLAIQTGIDNLYIHLVGIPTQPSQKEVVMSSTLDVYSKLAYCEKKLTYLVDRVQTLTETQEVSTKVMDILESSTLKEKQNTKITFEDQDDDVIETFQFADMDHSYVPSRAEIKKQGQRLIEGKLKTTKKKKK</sequence>
<organism evidence="1 2">
    <name type="scientific">Orycteropus afer afer</name>
    <dbReference type="NCBI Taxonomy" id="1230840"/>
    <lineage>
        <taxon>Eukaryota</taxon>
        <taxon>Metazoa</taxon>
        <taxon>Chordata</taxon>
        <taxon>Craniata</taxon>
        <taxon>Vertebrata</taxon>
        <taxon>Euteleostomi</taxon>
        <taxon>Mammalia</taxon>
        <taxon>Eutheria</taxon>
        <taxon>Afrotheria</taxon>
        <taxon>Tubulidentata</taxon>
        <taxon>Orycteropodidae</taxon>
        <taxon>Orycteropus</taxon>
    </lineage>
</organism>
<dbReference type="RefSeq" id="XP_042637735.1">
    <property type="nucleotide sequence ID" value="XM_042781801.1"/>
</dbReference>
<proteinExistence type="predicted"/>
<dbReference type="Proteomes" id="UP000694850">
    <property type="component" value="Unplaced"/>
</dbReference>